<organism evidence="4 5">
    <name type="scientific">Marinobacterium stanieri</name>
    <dbReference type="NCBI Taxonomy" id="49186"/>
    <lineage>
        <taxon>Bacteria</taxon>
        <taxon>Pseudomonadati</taxon>
        <taxon>Pseudomonadota</taxon>
        <taxon>Gammaproteobacteria</taxon>
        <taxon>Oceanospirillales</taxon>
        <taxon>Oceanospirillaceae</taxon>
        <taxon>Marinobacterium</taxon>
    </lineage>
</organism>
<dbReference type="eggNOG" id="COG3703">
    <property type="taxonomic scope" value="Bacteria"/>
</dbReference>
<dbReference type="RefSeq" id="WP_076462152.1">
    <property type="nucleotide sequence ID" value="NZ_FTMN01000003.1"/>
</dbReference>
<evidence type="ECO:0000256" key="3">
    <source>
        <dbReference type="PIRSR" id="PIRSR617939-2"/>
    </source>
</evidence>
<dbReference type="InterPro" id="IPR013024">
    <property type="entry name" value="GGCT-like"/>
</dbReference>
<name>A0A1N6QYX7_9GAMM</name>
<gene>
    <name evidence="4" type="ORF">SAMN05421647_10314</name>
</gene>
<dbReference type="AlphaFoldDB" id="A0A1N6QYX7"/>
<feature type="active site" description="Proton acceptor" evidence="2">
    <location>
        <position position="82"/>
    </location>
</feature>
<feature type="binding site" evidence="3">
    <location>
        <position position="131"/>
    </location>
    <ligand>
        <name>substrate</name>
    </ligand>
</feature>
<dbReference type="Pfam" id="PF13772">
    <property type="entry name" value="AIG2_2"/>
    <property type="match status" value="1"/>
</dbReference>
<dbReference type="InterPro" id="IPR017939">
    <property type="entry name" value="G-Glutamylcylcotransferase"/>
</dbReference>
<dbReference type="STRING" id="49186.SAMN05421647_10314"/>
<feature type="binding site" evidence="3">
    <location>
        <begin position="4"/>
        <end position="9"/>
    </location>
    <ligand>
        <name>substrate</name>
    </ligand>
</feature>
<evidence type="ECO:0000313" key="4">
    <source>
        <dbReference type="EMBL" id="SIQ21813.1"/>
    </source>
</evidence>
<dbReference type="InterPro" id="IPR036400">
    <property type="entry name" value="Cyt_B5-like_heme/steroid_sf"/>
</dbReference>
<dbReference type="Gene3D" id="3.10.120.10">
    <property type="entry name" value="Cytochrome b5-like heme/steroid binding domain"/>
    <property type="match status" value="1"/>
</dbReference>
<dbReference type="CDD" id="cd06661">
    <property type="entry name" value="GGCT_like"/>
    <property type="match status" value="1"/>
</dbReference>
<dbReference type="SUPFAM" id="SSF110857">
    <property type="entry name" value="Gamma-glutamyl cyclotransferase-like"/>
    <property type="match status" value="1"/>
</dbReference>
<keyword evidence="5" id="KW-1185">Reference proteome</keyword>
<dbReference type="InterPro" id="IPR036568">
    <property type="entry name" value="GGCT-like_sf"/>
</dbReference>
<evidence type="ECO:0000256" key="1">
    <source>
        <dbReference type="ARBA" id="ARBA00023239"/>
    </source>
</evidence>
<accession>A0A1N6QYX7</accession>
<dbReference type="Gene3D" id="3.10.490.10">
    <property type="entry name" value="Gamma-glutamyl cyclotransferase-like"/>
    <property type="match status" value="1"/>
</dbReference>
<proteinExistence type="predicted"/>
<sequence length="271" mass="30763">MFNYFGFGSNMSMLSLRAKGVDPLASRKAVLHGWRLRFNVQHFFRHEGGVGNIEYTGNSNDRVLGVLHACPDEALALLDAAEAYGHGYDRIDIDVETFTNSHDLVSERVTALAYIGMPSFINEDCLPSRRYLNILLDGARQAGIDPGYIETLARQPVHQPEPYPAFKAPSGDYPCYDRESLAKEPLYTALYGAVFDISVARPMHEYLKGFFGGKDMTLFHLQRLDSSNVTETMDDIRKGHLNQAQLDYLNAYLNEYAREYRYVGRYSYDNE</sequence>
<dbReference type="GO" id="GO:0003839">
    <property type="term" value="F:gamma-glutamylcyclotransferase activity"/>
    <property type="evidence" value="ECO:0007669"/>
    <property type="project" value="InterPro"/>
</dbReference>
<protein>
    <submittedName>
        <fullName evidence="4">Sulfite reductase (NADPH) flavoprotein alpha-component</fullName>
    </submittedName>
</protein>
<keyword evidence="1" id="KW-0456">Lyase</keyword>
<dbReference type="Proteomes" id="UP000186895">
    <property type="component" value="Unassembled WGS sequence"/>
</dbReference>
<evidence type="ECO:0000313" key="5">
    <source>
        <dbReference type="Proteomes" id="UP000186895"/>
    </source>
</evidence>
<reference evidence="4 5" key="1">
    <citation type="submission" date="2017-01" db="EMBL/GenBank/DDBJ databases">
        <authorList>
            <person name="Mah S.A."/>
            <person name="Swanson W.J."/>
            <person name="Moy G.W."/>
            <person name="Vacquier V.D."/>
        </authorList>
    </citation>
    <scope>NUCLEOTIDE SEQUENCE [LARGE SCALE GENOMIC DNA]</scope>
    <source>
        <strain evidence="4 5">DSM 7027</strain>
    </source>
</reference>
<dbReference type="PANTHER" id="PTHR12935">
    <property type="entry name" value="GAMMA-GLUTAMYLCYCLOTRANSFERASE"/>
    <property type="match status" value="1"/>
</dbReference>
<dbReference type="EMBL" id="FTMN01000003">
    <property type="protein sequence ID" value="SIQ21813.1"/>
    <property type="molecule type" value="Genomic_DNA"/>
</dbReference>
<dbReference type="PANTHER" id="PTHR12935:SF0">
    <property type="entry name" value="GAMMA-GLUTAMYLCYCLOTRANSFERASE"/>
    <property type="match status" value="1"/>
</dbReference>
<evidence type="ECO:0000256" key="2">
    <source>
        <dbReference type="PIRSR" id="PIRSR617939-1"/>
    </source>
</evidence>